<evidence type="ECO:0000313" key="3">
    <source>
        <dbReference type="Proteomes" id="UP000051950"/>
    </source>
</evidence>
<dbReference type="InterPro" id="IPR029060">
    <property type="entry name" value="PIN-like_dom_sf"/>
</dbReference>
<name>A0A0T5VR07_9SPHI</name>
<sequence length="138" mass="15953">MKDNILIDSDVLLDFFLKREPFFIDSSKILNLCVNQKINGFVSGLIIANTYYLLRKHFSHKDILADFKILFTFLDILIIDKNVILTSIDSEFIDFEDALQNFSAENHGSINAIITRNIKDYKRSKLSVLTPTMFLKTL</sequence>
<dbReference type="InterPro" id="IPR002716">
    <property type="entry name" value="PIN_dom"/>
</dbReference>
<keyword evidence="3" id="KW-1185">Reference proteome</keyword>
<proteinExistence type="predicted"/>
<evidence type="ECO:0000313" key="2">
    <source>
        <dbReference type="EMBL" id="KRT16283.1"/>
    </source>
</evidence>
<dbReference type="Pfam" id="PF13470">
    <property type="entry name" value="PIN_3"/>
    <property type="match status" value="1"/>
</dbReference>
<dbReference type="Proteomes" id="UP000051950">
    <property type="component" value="Unassembled WGS sequence"/>
</dbReference>
<dbReference type="AlphaFoldDB" id="A0A0T5VR07"/>
<keyword evidence="2" id="KW-0238">DNA-binding</keyword>
<organism evidence="2 3">
    <name type="scientific">Pedobacter ginsenosidimutans</name>
    <dbReference type="NCBI Taxonomy" id="687842"/>
    <lineage>
        <taxon>Bacteria</taxon>
        <taxon>Pseudomonadati</taxon>
        <taxon>Bacteroidota</taxon>
        <taxon>Sphingobacteriia</taxon>
        <taxon>Sphingobacteriales</taxon>
        <taxon>Sphingobacteriaceae</taxon>
        <taxon>Pedobacter</taxon>
    </lineage>
</organism>
<dbReference type="GO" id="GO:0003677">
    <property type="term" value="F:DNA binding"/>
    <property type="evidence" value="ECO:0007669"/>
    <property type="project" value="UniProtKB-KW"/>
</dbReference>
<comment type="caution">
    <text evidence="2">The sequence shown here is derived from an EMBL/GenBank/DDBJ whole genome shotgun (WGS) entry which is preliminary data.</text>
</comment>
<evidence type="ECO:0000259" key="1">
    <source>
        <dbReference type="Pfam" id="PF13470"/>
    </source>
</evidence>
<accession>A0A0T5VR07</accession>
<dbReference type="SUPFAM" id="SSF88723">
    <property type="entry name" value="PIN domain-like"/>
    <property type="match status" value="1"/>
</dbReference>
<feature type="domain" description="PIN" evidence="1">
    <location>
        <begin position="5"/>
        <end position="119"/>
    </location>
</feature>
<dbReference type="RefSeq" id="WP_029276499.1">
    <property type="nucleotide sequence ID" value="NZ_LMZQ01000005.1"/>
</dbReference>
<protein>
    <submittedName>
        <fullName evidence="2">DNA-binding protein</fullName>
    </submittedName>
</protein>
<dbReference type="STRING" id="687842.ASU31_08910"/>
<gene>
    <name evidence="2" type="ORF">ASU31_08910</name>
</gene>
<reference evidence="2 3" key="1">
    <citation type="submission" date="2015-11" db="EMBL/GenBank/DDBJ databases">
        <title>Sequence of Pedobacter ginsenosidimutans.</title>
        <authorList>
            <person name="Carson E."/>
            <person name="Keyser V."/>
            <person name="Newman J."/>
            <person name="Miller J."/>
        </authorList>
    </citation>
    <scope>NUCLEOTIDE SEQUENCE [LARGE SCALE GENOMIC DNA]</scope>
    <source>
        <strain evidence="2 3">KACC 14530</strain>
    </source>
</reference>
<dbReference type="EMBL" id="LMZQ01000005">
    <property type="protein sequence ID" value="KRT16283.1"/>
    <property type="molecule type" value="Genomic_DNA"/>
</dbReference>
<dbReference type="OrthoDB" id="1148871at2"/>
<dbReference type="Gene3D" id="3.40.50.1010">
    <property type="entry name" value="5'-nuclease"/>
    <property type="match status" value="1"/>
</dbReference>